<dbReference type="InterPro" id="IPR002403">
    <property type="entry name" value="Cyt_P450_E_grp-IV"/>
</dbReference>
<evidence type="ECO:0000313" key="15">
    <source>
        <dbReference type="Proteomes" id="UP001218218"/>
    </source>
</evidence>
<dbReference type="GO" id="GO:0004497">
    <property type="term" value="F:monooxygenase activity"/>
    <property type="evidence" value="ECO:0007669"/>
    <property type="project" value="UniProtKB-KW"/>
</dbReference>
<evidence type="ECO:0000256" key="12">
    <source>
        <dbReference type="ARBA" id="ARBA00023136"/>
    </source>
</evidence>
<dbReference type="GO" id="GO:0016705">
    <property type="term" value="F:oxidoreductase activity, acting on paired donors, with incorporation or reduction of molecular oxygen"/>
    <property type="evidence" value="ECO:0007669"/>
    <property type="project" value="InterPro"/>
</dbReference>
<keyword evidence="11" id="KW-0503">Monooxygenase</keyword>
<dbReference type="AlphaFoldDB" id="A0AAD7EQF3"/>
<evidence type="ECO:0000256" key="3">
    <source>
        <dbReference type="ARBA" id="ARBA00004721"/>
    </source>
</evidence>
<sequence length="535" mass="59399">MTPTIAICSLIILVSAIRLLLRRGFSVLDNIPGPPRKSILTGNLTQLRDPTESDYAFQRQLEESYGEVVKMHGLLGERQLFVFDPVALHSILIKDQDIWGMWEMLKWLNSLVFGKGILSTSHADHRKYRKTMVPAFSTANLREMLPIFYEVAEKTRYGLISPNVVDSPQTLDFNSILGRTSLELIGRTGIGRSFDSMLPGQEADRYGNALRALMPMAFKLHLAIPFLPLLGAIFPSSFRRFMINVIPLPTLHELRDAVDFTQETAGELVKDRKATINSGKRDANDGKDIMSLLVKGNMSADTATHLTDEELVACTAMIVFAATDTTSSAMNRMFHLLATYPEVQEKLRAEILTASEQLNYDALVSLPYLDGVAREVLRLYPPVAPVAFRKATSDTVLPLSEPITGVDGTLMHSISVPKGTSVYIAIAAANHSKRIWGEDALEFKPERWINGKADSVTTKLPGVDGNTMTFIGGGRSCIGFKFAQLEMKVVAYVLLRAFRFLAADPRIKWLNTGIMPAPHVDDRPELPLLVERLKV</sequence>
<dbReference type="InterPro" id="IPR001128">
    <property type="entry name" value="Cyt_P450"/>
</dbReference>
<gene>
    <name evidence="14" type="ORF">DFH08DRAFT_870848</name>
</gene>
<dbReference type="InterPro" id="IPR036396">
    <property type="entry name" value="Cyt_P450_sf"/>
</dbReference>
<dbReference type="InterPro" id="IPR050121">
    <property type="entry name" value="Cytochrome_P450_monoxygenase"/>
</dbReference>
<evidence type="ECO:0000256" key="11">
    <source>
        <dbReference type="ARBA" id="ARBA00023033"/>
    </source>
</evidence>
<comment type="subcellular location">
    <subcellularLocation>
        <location evidence="2">Membrane</location>
    </subcellularLocation>
</comment>
<organism evidence="14 15">
    <name type="scientific">Mycena albidolilacea</name>
    <dbReference type="NCBI Taxonomy" id="1033008"/>
    <lineage>
        <taxon>Eukaryota</taxon>
        <taxon>Fungi</taxon>
        <taxon>Dikarya</taxon>
        <taxon>Basidiomycota</taxon>
        <taxon>Agaricomycotina</taxon>
        <taxon>Agaricomycetes</taxon>
        <taxon>Agaricomycetidae</taxon>
        <taxon>Agaricales</taxon>
        <taxon>Marasmiineae</taxon>
        <taxon>Mycenaceae</taxon>
        <taxon>Mycena</taxon>
    </lineage>
</organism>
<keyword evidence="5 13" id="KW-0349">Heme</keyword>
<comment type="caution">
    <text evidence="14">The sequence shown here is derived from an EMBL/GenBank/DDBJ whole genome shotgun (WGS) entry which is preliminary data.</text>
</comment>
<dbReference type="PANTHER" id="PTHR24305">
    <property type="entry name" value="CYTOCHROME P450"/>
    <property type="match status" value="1"/>
</dbReference>
<evidence type="ECO:0000256" key="8">
    <source>
        <dbReference type="ARBA" id="ARBA00022989"/>
    </source>
</evidence>
<evidence type="ECO:0000256" key="13">
    <source>
        <dbReference type="PIRSR" id="PIRSR602403-1"/>
    </source>
</evidence>
<dbReference type="Pfam" id="PF00067">
    <property type="entry name" value="p450"/>
    <property type="match status" value="1"/>
</dbReference>
<comment type="cofactor">
    <cofactor evidence="1 13">
        <name>heme</name>
        <dbReference type="ChEBI" id="CHEBI:30413"/>
    </cofactor>
</comment>
<dbReference type="EMBL" id="JARIHO010000021">
    <property type="protein sequence ID" value="KAJ7346258.1"/>
    <property type="molecule type" value="Genomic_DNA"/>
</dbReference>
<evidence type="ECO:0000313" key="14">
    <source>
        <dbReference type="EMBL" id="KAJ7346258.1"/>
    </source>
</evidence>
<protein>
    <submittedName>
        <fullName evidence="14">Cytochrome P450</fullName>
    </submittedName>
</protein>
<dbReference type="GO" id="GO:0016020">
    <property type="term" value="C:membrane"/>
    <property type="evidence" value="ECO:0007669"/>
    <property type="project" value="UniProtKB-SubCell"/>
</dbReference>
<evidence type="ECO:0000256" key="4">
    <source>
        <dbReference type="ARBA" id="ARBA00010617"/>
    </source>
</evidence>
<evidence type="ECO:0000256" key="5">
    <source>
        <dbReference type="ARBA" id="ARBA00022617"/>
    </source>
</evidence>
<comment type="pathway">
    <text evidence="3">Secondary metabolite biosynthesis; terpenoid biosynthesis.</text>
</comment>
<dbReference type="Gene3D" id="1.10.630.10">
    <property type="entry name" value="Cytochrome P450"/>
    <property type="match status" value="1"/>
</dbReference>
<evidence type="ECO:0000256" key="10">
    <source>
        <dbReference type="ARBA" id="ARBA00023004"/>
    </source>
</evidence>
<feature type="binding site" description="axial binding residue" evidence="13">
    <location>
        <position position="477"/>
    </location>
    <ligand>
        <name>heme</name>
        <dbReference type="ChEBI" id="CHEBI:30413"/>
    </ligand>
    <ligandPart>
        <name>Fe</name>
        <dbReference type="ChEBI" id="CHEBI:18248"/>
    </ligandPart>
</feature>
<accession>A0AAD7EQF3</accession>
<dbReference type="SUPFAM" id="SSF48264">
    <property type="entry name" value="Cytochrome P450"/>
    <property type="match status" value="1"/>
</dbReference>
<proteinExistence type="inferred from homology"/>
<keyword evidence="9" id="KW-0560">Oxidoreductase</keyword>
<dbReference type="GO" id="GO:0005506">
    <property type="term" value="F:iron ion binding"/>
    <property type="evidence" value="ECO:0007669"/>
    <property type="project" value="InterPro"/>
</dbReference>
<evidence type="ECO:0000256" key="1">
    <source>
        <dbReference type="ARBA" id="ARBA00001971"/>
    </source>
</evidence>
<reference evidence="14" key="1">
    <citation type="submission" date="2023-03" db="EMBL/GenBank/DDBJ databases">
        <title>Massive genome expansion in bonnet fungi (Mycena s.s.) driven by repeated elements and novel gene families across ecological guilds.</title>
        <authorList>
            <consortium name="Lawrence Berkeley National Laboratory"/>
            <person name="Harder C.B."/>
            <person name="Miyauchi S."/>
            <person name="Viragh M."/>
            <person name="Kuo A."/>
            <person name="Thoen E."/>
            <person name="Andreopoulos B."/>
            <person name="Lu D."/>
            <person name="Skrede I."/>
            <person name="Drula E."/>
            <person name="Henrissat B."/>
            <person name="Morin E."/>
            <person name="Kohler A."/>
            <person name="Barry K."/>
            <person name="LaButti K."/>
            <person name="Morin E."/>
            <person name="Salamov A."/>
            <person name="Lipzen A."/>
            <person name="Mereny Z."/>
            <person name="Hegedus B."/>
            <person name="Baldrian P."/>
            <person name="Stursova M."/>
            <person name="Weitz H."/>
            <person name="Taylor A."/>
            <person name="Grigoriev I.V."/>
            <person name="Nagy L.G."/>
            <person name="Martin F."/>
            <person name="Kauserud H."/>
        </authorList>
    </citation>
    <scope>NUCLEOTIDE SEQUENCE</scope>
    <source>
        <strain evidence="14">CBHHK002</strain>
    </source>
</reference>
<dbReference type="PRINTS" id="PR00385">
    <property type="entry name" value="P450"/>
</dbReference>
<keyword evidence="12" id="KW-0472">Membrane</keyword>
<dbReference type="Proteomes" id="UP001218218">
    <property type="component" value="Unassembled WGS sequence"/>
</dbReference>
<keyword evidence="10 13" id="KW-0408">Iron</keyword>
<evidence type="ECO:0000256" key="9">
    <source>
        <dbReference type="ARBA" id="ARBA00023002"/>
    </source>
</evidence>
<name>A0AAD7EQF3_9AGAR</name>
<evidence type="ECO:0000256" key="7">
    <source>
        <dbReference type="ARBA" id="ARBA00022723"/>
    </source>
</evidence>
<keyword evidence="8" id="KW-1133">Transmembrane helix</keyword>
<keyword evidence="7 13" id="KW-0479">Metal-binding</keyword>
<evidence type="ECO:0000256" key="6">
    <source>
        <dbReference type="ARBA" id="ARBA00022692"/>
    </source>
</evidence>
<keyword evidence="6" id="KW-0812">Transmembrane</keyword>
<evidence type="ECO:0000256" key="2">
    <source>
        <dbReference type="ARBA" id="ARBA00004370"/>
    </source>
</evidence>
<dbReference type="PANTHER" id="PTHR24305:SF166">
    <property type="entry name" value="CYTOCHROME P450 12A4, MITOCHONDRIAL-RELATED"/>
    <property type="match status" value="1"/>
</dbReference>
<dbReference type="PRINTS" id="PR00465">
    <property type="entry name" value="EP450IV"/>
</dbReference>
<dbReference type="GO" id="GO:0020037">
    <property type="term" value="F:heme binding"/>
    <property type="evidence" value="ECO:0007669"/>
    <property type="project" value="InterPro"/>
</dbReference>
<comment type="similarity">
    <text evidence="4">Belongs to the cytochrome P450 family.</text>
</comment>
<keyword evidence="15" id="KW-1185">Reference proteome</keyword>